<gene>
    <name evidence="2" type="ORF">ORY91_001261</name>
    <name evidence="3" type="ORF">V9W64_06325</name>
</gene>
<dbReference type="AlphaFoldDB" id="A0A9X4E973"/>
<keyword evidence="1" id="KW-0812">Transmembrane</keyword>
<evidence type="ECO:0000313" key="4">
    <source>
        <dbReference type="Proteomes" id="UP001149607"/>
    </source>
</evidence>
<proteinExistence type="predicted"/>
<dbReference type="EMBL" id="CP146598">
    <property type="protein sequence ID" value="WWY02345.1"/>
    <property type="molecule type" value="Genomic_DNA"/>
</dbReference>
<dbReference type="Proteomes" id="UP001149607">
    <property type="component" value="Chromosome"/>
</dbReference>
<reference evidence="3" key="2">
    <citation type="submission" date="2024-02" db="EMBL/GenBank/DDBJ databases">
        <title>Neisseria leonii sp. nov.</title>
        <authorList>
            <person name="Boutroux M."/>
            <person name="Favre-Rochex S."/>
            <person name="Gorgette O."/>
            <person name="Touak G."/>
            <person name="Muhle E."/>
            <person name="Chesneau O."/>
            <person name="Clermont D."/>
            <person name="Rahi P."/>
        </authorList>
    </citation>
    <scope>NUCLEOTIDE SEQUENCE</scope>
    <source>
        <strain evidence="3">51.81</strain>
    </source>
</reference>
<evidence type="ECO:0000313" key="3">
    <source>
        <dbReference type="EMBL" id="WWY02345.1"/>
    </source>
</evidence>
<evidence type="ECO:0000313" key="2">
    <source>
        <dbReference type="EMBL" id="MDD9327848.1"/>
    </source>
</evidence>
<keyword evidence="1" id="KW-0472">Membrane</keyword>
<reference evidence="2" key="1">
    <citation type="submission" date="2022-10" db="EMBL/GenBank/DDBJ databases">
        <authorList>
            <person name="Boutroux M."/>
        </authorList>
    </citation>
    <scope>NUCLEOTIDE SEQUENCE</scope>
    <source>
        <strain evidence="2">51.81</strain>
    </source>
</reference>
<dbReference type="SUPFAM" id="SSF52218">
    <property type="entry name" value="Flavoproteins"/>
    <property type="match status" value="1"/>
</dbReference>
<organism evidence="2">
    <name type="scientific">Neisseria leonii</name>
    <dbReference type="NCBI Taxonomy" id="2995413"/>
    <lineage>
        <taxon>Bacteria</taxon>
        <taxon>Pseudomonadati</taxon>
        <taxon>Pseudomonadota</taxon>
        <taxon>Betaproteobacteria</taxon>
        <taxon>Neisseriales</taxon>
        <taxon>Neisseriaceae</taxon>
        <taxon>Neisseria</taxon>
    </lineage>
</organism>
<keyword evidence="1" id="KW-1133">Transmembrane helix</keyword>
<dbReference type="InterPro" id="IPR029039">
    <property type="entry name" value="Flavoprotein-like_sf"/>
</dbReference>
<protein>
    <submittedName>
        <fullName evidence="2">Dialkylresorcinol condensing enzyme</fullName>
    </submittedName>
</protein>
<evidence type="ECO:0000256" key="1">
    <source>
        <dbReference type="SAM" id="Phobius"/>
    </source>
</evidence>
<dbReference type="EMBL" id="JAPQFL010000003">
    <property type="protein sequence ID" value="MDD9327848.1"/>
    <property type="molecule type" value="Genomic_DNA"/>
</dbReference>
<dbReference type="Gene3D" id="3.40.50.360">
    <property type="match status" value="1"/>
</dbReference>
<name>A0A9X4E973_9NEIS</name>
<accession>A0A9X4E973</accession>
<feature type="transmembrane region" description="Helical" evidence="1">
    <location>
        <begin position="255"/>
        <end position="278"/>
    </location>
</feature>
<keyword evidence="4" id="KW-1185">Reference proteome</keyword>
<sequence>MKKVLLVYYSQTGQLAGLAHRFAEPLRQSGAVRLDCVGLRPQKPYPFPWPFWRFFDTFPETVHFRPEALEEPEIPDGDYDVVVIAYTVWFLSPARPVSAFLQRAETRRLLHGKPVITLVGCRNMWLAAQEKMKTLLAQNGARLIGNIVKTDACGRAASFITTPAWLLTGDRQYFRSLPAAGIAPEEIADGARFGAKLRDVLAAGQPLDETLFRSMGAAKVDEKLIFSEQAAARSFYLWGRLLMAAGRVSPLLRRILLAVYIVFLIGMILTVVPVSAAVKRLLRPWLRGWLEKQKRYYGQPSGE</sequence>
<dbReference type="RefSeq" id="WP_274585019.1">
    <property type="nucleotide sequence ID" value="NZ_CP145811.1"/>
</dbReference>